<keyword evidence="3 8" id="KW-0444">Lipid biosynthesis</keyword>
<dbReference type="PANTHER" id="PTHR45266:SF3">
    <property type="entry name" value="OXALOACETATE DECARBOXYLASE ALPHA CHAIN"/>
    <property type="match status" value="1"/>
</dbReference>
<evidence type="ECO:0000259" key="9">
    <source>
        <dbReference type="PROSITE" id="PS50968"/>
    </source>
</evidence>
<evidence type="ECO:0000256" key="6">
    <source>
        <dbReference type="ARBA" id="ARBA00023160"/>
    </source>
</evidence>
<keyword evidence="4 8" id="KW-0276">Fatty acid metabolism</keyword>
<organism evidence="10 11">
    <name type="scientific">Faecalicatena acetigenes</name>
    <dbReference type="NCBI Taxonomy" id="2981790"/>
    <lineage>
        <taxon>Bacteria</taxon>
        <taxon>Bacillati</taxon>
        <taxon>Bacillota</taxon>
        <taxon>Clostridia</taxon>
        <taxon>Lachnospirales</taxon>
        <taxon>Lachnospiraceae</taxon>
        <taxon>Faecalicatena</taxon>
    </lineage>
</organism>
<reference evidence="10 11" key="1">
    <citation type="journal article" date="2021" name="ISME Commun">
        <title>Automated analysis of genomic sequences facilitates high-throughput and comprehensive description of bacteria.</title>
        <authorList>
            <person name="Hitch T.C.A."/>
        </authorList>
    </citation>
    <scope>NUCLEOTIDE SEQUENCE [LARGE SCALE GENOMIC DNA]</scope>
    <source>
        <strain evidence="10 11">H2_18</strain>
    </source>
</reference>
<dbReference type="CDD" id="cd06850">
    <property type="entry name" value="biotinyl_domain"/>
    <property type="match status" value="1"/>
</dbReference>
<dbReference type="InterPro" id="IPR011053">
    <property type="entry name" value="Single_hybrid_motif"/>
</dbReference>
<keyword evidence="5 8" id="KW-0443">Lipid metabolism</keyword>
<dbReference type="Proteomes" id="UP001652394">
    <property type="component" value="Unassembled WGS sequence"/>
</dbReference>
<dbReference type="EMBL" id="JAOQJX010000001">
    <property type="protein sequence ID" value="MCU6746276.1"/>
    <property type="molecule type" value="Genomic_DNA"/>
</dbReference>
<feature type="domain" description="Lipoyl-binding" evidence="9">
    <location>
        <begin position="81"/>
        <end position="157"/>
    </location>
</feature>
<dbReference type="Pfam" id="PF00364">
    <property type="entry name" value="Biotin_lipoyl"/>
    <property type="match status" value="1"/>
</dbReference>
<evidence type="ECO:0000256" key="7">
    <source>
        <dbReference type="ARBA" id="ARBA00023267"/>
    </source>
</evidence>
<evidence type="ECO:0000313" key="11">
    <source>
        <dbReference type="Proteomes" id="UP001652394"/>
    </source>
</evidence>
<dbReference type="InterPro" id="IPR000089">
    <property type="entry name" value="Biotin_lipoyl"/>
</dbReference>
<dbReference type="PROSITE" id="PS50968">
    <property type="entry name" value="BIOTINYL_LIPOYL"/>
    <property type="match status" value="1"/>
</dbReference>
<proteinExistence type="predicted"/>
<dbReference type="GO" id="GO:0003989">
    <property type="term" value="F:acetyl-CoA carboxylase activity"/>
    <property type="evidence" value="ECO:0007669"/>
    <property type="project" value="UniProtKB-EC"/>
</dbReference>
<dbReference type="PROSITE" id="PS00188">
    <property type="entry name" value="BIOTIN"/>
    <property type="match status" value="1"/>
</dbReference>
<dbReference type="NCBIfam" id="TIGR00531">
    <property type="entry name" value="BCCP"/>
    <property type="match status" value="1"/>
</dbReference>
<protein>
    <recommendedName>
        <fullName evidence="2 8">Biotin carboxyl carrier protein of acetyl-CoA carboxylase</fullName>
    </recommendedName>
</protein>
<keyword evidence="11" id="KW-1185">Reference proteome</keyword>
<dbReference type="InterPro" id="IPR001249">
    <property type="entry name" value="AcCoA_biotinCC"/>
</dbReference>
<dbReference type="PRINTS" id="PR01071">
    <property type="entry name" value="ACOABIOTINCC"/>
</dbReference>
<evidence type="ECO:0000256" key="4">
    <source>
        <dbReference type="ARBA" id="ARBA00022832"/>
    </source>
</evidence>
<dbReference type="PANTHER" id="PTHR45266">
    <property type="entry name" value="OXALOACETATE DECARBOXYLASE ALPHA CHAIN"/>
    <property type="match status" value="1"/>
</dbReference>
<name>A0ABT2T8S1_9FIRM</name>
<dbReference type="InterPro" id="IPR001882">
    <property type="entry name" value="Biotin_BS"/>
</dbReference>
<evidence type="ECO:0000256" key="1">
    <source>
        <dbReference type="ARBA" id="ARBA00005194"/>
    </source>
</evidence>
<accession>A0ABT2T8S1</accession>
<keyword evidence="7 8" id="KW-0092">Biotin</keyword>
<keyword evidence="10" id="KW-0436">Ligase</keyword>
<evidence type="ECO:0000256" key="5">
    <source>
        <dbReference type="ARBA" id="ARBA00023098"/>
    </source>
</evidence>
<comment type="caution">
    <text evidence="10">The sequence shown here is derived from an EMBL/GenBank/DDBJ whole genome shotgun (WGS) entry which is preliminary data.</text>
</comment>
<dbReference type="SUPFAM" id="SSF51230">
    <property type="entry name" value="Single hybrid motif"/>
    <property type="match status" value="1"/>
</dbReference>
<dbReference type="RefSeq" id="WP_059067762.1">
    <property type="nucleotide sequence ID" value="NZ_JAOQJX010000001.1"/>
</dbReference>
<evidence type="ECO:0000313" key="10">
    <source>
        <dbReference type="EMBL" id="MCU6746276.1"/>
    </source>
</evidence>
<gene>
    <name evidence="10" type="primary">accB</name>
    <name evidence="10" type="ORF">OCV51_01145</name>
</gene>
<evidence type="ECO:0000256" key="2">
    <source>
        <dbReference type="ARBA" id="ARBA00017562"/>
    </source>
</evidence>
<comment type="function">
    <text evidence="8">This protein is a component of the acetyl coenzyme A carboxylase complex; first, biotin carboxylase catalyzes the carboxylation of the carrier protein and then the transcarboxylase transfers the carboxyl group to form malonyl-CoA.</text>
</comment>
<dbReference type="InterPro" id="IPR050709">
    <property type="entry name" value="Biotin_Carboxyl_Carrier/Decarb"/>
</dbReference>
<dbReference type="Gene3D" id="2.40.50.100">
    <property type="match status" value="1"/>
</dbReference>
<sequence>MKFEELLQLVEAVSRSKLTELKYEKDDEKVCLRKQGKAVELRQGWSSASSAADLPAQADILDGSTVGEVTDSQKSGAGTEESVVKSPLVGTFYVAPAEDASPYVKVGDKVKKGQVLAIVEAMKLMNEIESDFSGEVVQILVSNGEAVEYGQPLFVIR</sequence>
<evidence type="ECO:0000256" key="8">
    <source>
        <dbReference type="RuleBase" id="RU364072"/>
    </source>
</evidence>
<keyword evidence="6 8" id="KW-0275">Fatty acid biosynthesis</keyword>
<comment type="pathway">
    <text evidence="1 8">Lipid metabolism; fatty acid biosynthesis.</text>
</comment>
<evidence type="ECO:0000256" key="3">
    <source>
        <dbReference type="ARBA" id="ARBA00022516"/>
    </source>
</evidence>